<dbReference type="InterPro" id="IPR056924">
    <property type="entry name" value="SH3_Tf2-1"/>
</dbReference>
<dbReference type="Pfam" id="PF24626">
    <property type="entry name" value="SH3_Tf2-1"/>
    <property type="match status" value="1"/>
</dbReference>
<keyword evidence="3" id="KW-1185">Reference proteome</keyword>
<evidence type="ECO:0000313" key="3">
    <source>
        <dbReference type="Proteomes" id="UP001234989"/>
    </source>
</evidence>
<evidence type="ECO:0000259" key="1">
    <source>
        <dbReference type="Pfam" id="PF24626"/>
    </source>
</evidence>
<dbReference type="Proteomes" id="UP001234989">
    <property type="component" value="Chromosome 10"/>
</dbReference>
<dbReference type="PANTHER" id="PTHR46148">
    <property type="entry name" value="CHROMO DOMAIN-CONTAINING PROTEIN"/>
    <property type="match status" value="1"/>
</dbReference>
<evidence type="ECO:0000313" key="2">
    <source>
        <dbReference type="EMBL" id="WMV50466.1"/>
    </source>
</evidence>
<accession>A0AAF0US76</accession>
<proteinExistence type="predicted"/>
<reference evidence="2" key="1">
    <citation type="submission" date="2023-08" db="EMBL/GenBank/DDBJ databases">
        <title>A de novo genome assembly of Solanum verrucosum Schlechtendal, a Mexican diploid species geographically isolated from the other diploid A-genome species in potato relatives.</title>
        <authorList>
            <person name="Hosaka K."/>
        </authorList>
    </citation>
    <scope>NUCLEOTIDE SEQUENCE</scope>
    <source>
        <tissue evidence="2">Young leaves</tissue>
    </source>
</reference>
<dbReference type="EMBL" id="CP133621">
    <property type="protein sequence ID" value="WMV50466.1"/>
    <property type="molecule type" value="Genomic_DNA"/>
</dbReference>
<organism evidence="2 3">
    <name type="scientific">Solanum verrucosum</name>
    <dbReference type="NCBI Taxonomy" id="315347"/>
    <lineage>
        <taxon>Eukaryota</taxon>
        <taxon>Viridiplantae</taxon>
        <taxon>Streptophyta</taxon>
        <taxon>Embryophyta</taxon>
        <taxon>Tracheophyta</taxon>
        <taxon>Spermatophyta</taxon>
        <taxon>Magnoliopsida</taxon>
        <taxon>eudicotyledons</taxon>
        <taxon>Gunneridae</taxon>
        <taxon>Pentapetalae</taxon>
        <taxon>asterids</taxon>
        <taxon>lamiids</taxon>
        <taxon>Solanales</taxon>
        <taxon>Solanaceae</taxon>
        <taxon>Solanoideae</taxon>
        <taxon>Solaneae</taxon>
        <taxon>Solanum</taxon>
    </lineage>
</organism>
<dbReference type="AlphaFoldDB" id="A0AAF0US76"/>
<name>A0AAF0US76_SOLVR</name>
<gene>
    <name evidence="2" type="ORF">MTR67_043851</name>
</gene>
<protein>
    <recommendedName>
        <fullName evidence="1">Tf2-1-like SH3-like domain-containing protein</fullName>
    </recommendedName>
</protein>
<feature type="domain" description="Tf2-1-like SH3-like" evidence="1">
    <location>
        <begin position="52"/>
        <end position="117"/>
    </location>
</feature>
<dbReference type="PANTHER" id="PTHR46148:SF60">
    <property type="entry name" value="CHROMO DOMAIN-CONTAINING PROTEIN"/>
    <property type="match status" value="1"/>
</dbReference>
<sequence>MLRASVIDFGGVDLVRDAHDKVRSIQAKLVVAQSRQKRYVDHKVRDITFQTGENVLLKVSPMKGVMRFDKKGKFSPGYIGPFEVLDRVGLVAYRLALPPTLLRVHSVFHVSMLKRYHKMGLSCVRQGPLV</sequence>